<keyword evidence="4" id="KW-0547">Nucleotide-binding</keyword>
<evidence type="ECO:0000256" key="4">
    <source>
        <dbReference type="ARBA" id="ARBA00022741"/>
    </source>
</evidence>
<dbReference type="InterPro" id="IPR003593">
    <property type="entry name" value="AAA+_ATPase"/>
</dbReference>
<dbReference type="InterPro" id="IPR050166">
    <property type="entry name" value="ABC_transporter_ATP-bind"/>
</dbReference>
<evidence type="ECO:0000256" key="1">
    <source>
        <dbReference type="ARBA" id="ARBA00005417"/>
    </source>
</evidence>
<sequence length="272" mass="29569">MTRTVQQRPAAPEPSAPQAVADAGPDVILELEGVGKTFHVDAQPLEVLRDIDLQVRPAEFVCLVGASGCGKSTILRLIVGLETPSSGRLSVAGRTIDGPGLDRGIVFQEHRLFPWLTVEQNVLLGLDAIALPDEEKKRAVADHIRLVGLEGFEKAFPGQLSGGMSQRAAIARGLVARPQILLLDEPLGALDALTRTYLQEELLRIWEQNRITTIMVTHDVEEAVYLSDRVVVLDPRPGRIRTVIDVDLPRPRARGSAAFAAAKDAVLSELRH</sequence>
<dbReference type="STRING" id="1123367.GCA_000621305_02183"/>
<dbReference type="GO" id="GO:0016887">
    <property type="term" value="F:ATP hydrolysis activity"/>
    <property type="evidence" value="ECO:0007669"/>
    <property type="project" value="InterPro"/>
</dbReference>
<evidence type="ECO:0000256" key="2">
    <source>
        <dbReference type="ARBA" id="ARBA00022448"/>
    </source>
</evidence>
<dbReference type="Gene3D" id="3.40.50.300">
    <property type="entry name" value="P-loop containing nucleotide triphosphate hydrolases"/>
    <property type="match status" value="1"/>
</dbReference>
<dbReference type="InterPro" id="IPR017871">
    <property type="entry name" value="ABC_transporter-like_CS"/>
</dbReference>
<dbReference type="RefSeq" id="WP_004344382.1">
    <property type="nucleotide sequence ID" value="NZ_AMXE01000097.1"/>
</dbReference>
<dbReference type="AlphaFoldDB" id="N6YQM4"/>
<evidence type="ECO:0000256" key="5">
    <source>
        <dbReference type="ARBA" id="ARBA00022840"/>
    </source>
</evidence>
<evidence type="ECO:0000256" key="3">
    <source>
        <dbReference type="ARBA" id="ARBA00022475"/>
    </source>
</evidence>
<protein>
    <submittedName>
        <fullName evidence="8">Putative ABC transporter (ATP binding protein)</fullName>
    </submittedName>
</protein>
<dbReference type="InterPro" id="IPR027417">
    <property type="entry name" value="P-loop_NTPase"/>
</dbReference>
<dbReference type="InterPro" id="IPR003439">
    <property type="entry name" value="ABC_transporter-like_ATP-bd"/>
</dbReference>
<keyword evidence="2" id="KW-0813">Transport</keyword>
<dbReference type="PROSITE" id="PS50893">
    <property type="entry name" value="ABC_TRANSPORTER_2"/>
    <property type="match status" value="1"/>
</dbReference>
<comment type="caution">
    <text evidence="8">The sequence shown here is derived from an EMBL/GenBank/DDBJ whole genome shotgun (WGS) entry which is preliminary data.</text>
</comment>
<evidence type="ECO:0000259" key="7">
    <source>
        <dbReference type="PROSITE" id="PS50893"/>
    </source>
</evidence>
<reference evidence="8 9" key="1">
    <citation type="submission" date="2012-09" db="EMBL/GenBank/DDBJ databases">
        <title>Draft Genome Sequences of 6 Strains from Genus Thauera.</title>
        <authorList>
            <person name="Liu B."/>
            <person name="Shapleigh J.P."/>
            <person name="Frostegard A.H."/>
        </authorList>
    </citation>
    <scope>NUCLEOTIDE SEQUENCE [LARGE SCALE GENOMIC DNA]</scope>
    <source>
        <strain evidence="9">47Lol / DSM 12138</strain>
    </source>
</reference>
<feature type="domain" description="ABC transporter" evidence="7">
    <location>
        <begin position="29"/>
        <end position="260"/>
    </location>
</feature>
<dbReference type="PROSITE" id="PS00211">
    <property type="entry name" value="ABC_TRANSPORTER_1"/>
    <property type="match status" value="1"/>
</dbReference>
<dbReference type="GO" id="GO:0005524">
    <property type="term" value="F:ATP binding"/>
    <property type="evidence" value="ECO:0007669"/>
    <property type="project" value="UniProtKB-KW"/>
</dbReference>
<evidence type="ECO:0000256" key="6">
    <source>
        <dbReference type="SAM" id="MobiDB-lite"/>
    </source>
</evidence>
<evidence type="ECO:0000313" key="8">
    <source>
        <dbReference type="EMBL" id="ENO84682.1"/>
    </source>
</evidence>
<accession>N6YQM4</accession>
<dbReference type="EMBL" id="AMXE01000097">
    <property type="protein sequence ID" value="ENO84682.1"/>
    <property type="molecule type" value="Genomic_DNA"/>
</dbReference>
<gene>
    <name evidence="8" type="ORF">C666_16850</name>
</gene>
<organism evidence="8 9">
    <name type="scientific">Thauera linaloolentis (strain DSM 12138 / JCM 21573 / CCUG 41526 / CIP 105981 / IAM 15112 / NBRC 102519 / 47Lol)</name>
    <dbReference type="NCBI Taxonomy" id="1123367"/>
    <lineage>
        <taxon>Bacteria</taxon>
        <taxon>Pseudomonadati</taxon>
        <taxon>Pseudomonadota</taxon>
        <taxon>Betaproteobacteria</taxon>
        <taxon>Rhodocyclales</taxon>
        <taxon>Zoogloeaceae</taxon>
        <taxon>Thauera</taxon>
    </lineage>
</organism>
<dbReference type="CDD" id="cd03293">
    <property type="entry name" value="ABC_NrtD_SsuB_transporters"/>
    <property type="match status" value="1"/>
</dbReference>
<proteinExistence type="inferred from homology"/>
<keyword evidence="5" id="KW-0067">ATP-binding</keyword>
<dbReference type="SMART" id="SM00382">
    <property type="entry name" value="AAA"/>
    <property type="match status" value="1"/>
</dbReference>
<dbReference type="PANTHER" id="PTHR42788">
    <property type="entry name" value="TAURINE IMPORT ATP-BINDING PROTEIN-RELATED"/>
    <property type="match status" value="1"/>
</dbReference>
<keyword evidence="9" id="KW-1185">Reference proteome</keyword>
<dbReference type="SUPFAM" id="SSF52540">
    <property type="entry name" value="P-loop containing nucleoside triphosphate hydrolases"/>
    <property type="match status" value="1"/>
</dbReference>
<feature type="region of interest" description="Disordered" evidence="6">
    <location>
        <begin position="1"/>
        <end position="20"/>
    </location>
</feature>
<keyword evidence="3" id="KW-0472">Membrane</keyword>
<keyword evidence="3" id="KW-1003">Cell membrane</keyword>
<comment type="similarity">
    <text evidence="1">Belongs to the ABC transporter superfamily.</text>
</comment>
<dbReference type="Pfam" id="PF00005">
    <property type="entry name" value="ABC_tran"/>
    <property type="match status" value="1"/>
</dbReference>
<evidence type="ECO:0000313" key="9">
    <source>
        <dbReference type="Proteomes" id="UP000013232"/>
    </source>
</evidence>
<dbReference type="Proteomes" id="UP000013232">
    <property type="component" value="Unassembled WGS sequence"/>
</dbReference>
<dbReference type="PANTHER" id="PTHR42788:SF13">
    <property type="entry name" value="ALIPHATIC SULFONATES IMPORT ATP-BINDING PROTEIN SSUB"/>
    <property type="match status" value="1"/>
</dbReference>
<dbReference type="eggNOG" id="COG1116">
    <property type="taxonomic scope" value="Bacteria"/>
</dbReference>
<name>N6YQM4_THAL4</name>